<keyword evidence="4" id="KW-1185">Reference proteome</keyword>
<dbReference type="InterPro" id="IPR050312">
    <property type="entry name" value="IolE/XylAMocC-like"/>
</dbReference>
<gene>
    <name evidence="3" type="ORF">D0Z70_16630</name>
</gene>
<dbReference type="PANTHER" id="PTHR12110:SF41">
    <property type="entry name" value="INOSOSE DEHYDRATASE"/>
    <property type="match status" value="1"/>
</dbReference>
<comment type="caution">
    <text evidence="3">The sequence shown here is derived from an EMBL/GenBank/DDBJ whole genome shotgun (WGS) entry which is preliminary data.</text>
</comment>
<dbReference type="Gene3D" id="3.20.20.150">
    <property type="entry name" value="Divalent-metal-dependent TIM barrel enzymes"/>
    <property type="match status" value="1"/>
</dbReference>
<dbReference type="GO" id="GO:0016853">
    <property type="term" value="F:isomerase activity"/>
    <property type="evidence" value="ECO:0007669"/>
    <property type="project" value="UniProtKB-KW"/>
</dbReference>
<dbReference type="Proteomes" id="UP000283469">
    <property type="component" value="Unassembled WGS sequence"/>
</dbReference>
<evidence type="ECO:0000313" key="3">
    <source>
        <dbReference type="EMBL" id="RJG53238.1"/>
    </source>
</evidence>
<dbReference type="EMBL" id="QVRA01000017">
    <property type="protein sequence ID" value="RJG53238.1"/>
    <property type="molecule type" value="Genomic_DNA"/>
</dbReference>
<dbReference type="Pfam" id="PF01261">
    <property type="entry name" value="AP_endonuc_2"/>
    <property type="match status" value="1"/>
</dbReference>
<dbReference type="InterPro" id="IPR013022">
    <property type="entry name" value="Xyl_isomerase-like_TIM-brl"/>
</dbReference>
<dbReference type="AlphaFoldDB" id="A0A418YPH1"/>
<dbReference type="SUPFAM" id="SSF51658">
    <property type="entry name" value="Xylose isomerase-like"/>
    <property type="match status" value="1"/>
</dbReference>
<name>A0A418YPH1_9SPHN</name>
<evidence type="ECO:0000256" key="1">
    <source>
        <dbReference type="SAM" id="MobiDB-lite"/>
    </source>
</evidence>
<proteinExistence type="predicted"/>
<organism evidence="3 4">
    <name type="scientific">Sphingobium terrigena</name>
    <dbReference type="NCBI Taxonomy" id="2304063"/>
    <lineage>
        <taxon>Bacteria</taxon>
        <taxon>Pseudomonadati</taxon>
        <taxon>Pseudomonadota</taxon>
        <taxon>Alphaproteobacteria</taxon>
        <taxon>Sphingomonadales</taxon>
        <taxon>Sphingomonadaceae</taxon>
        <taxon>Sphingobium</taxon>
    </lineage>
</organism>
<feature type="domain" description="Xylose isomerase-like TIM barrel" evidence="2">
    <location>
        <begin position="142"/>
        <end position="399"/>
    </location>
</feature>
<dbReference type="InterPro" id="IPR036237">
    <property type="entry name" value="Xyl_isomerase-like_sf"/>
</dbReference>
<feature type="compositionally biased region" description="Basic and acidic residues" evidence="1">
    <location>
        <begin position="7"/>
        <end position="17"/>
    </location>
</feature>
<feature type="region of interest" description="Disordered" evidence="1">
    <location>
        <begin position="1"/>
        <end position="22"/>
    </location>
</feature>
<sequence length="402" mass="43395">MGCSSRQSHDWRARDVSDSDIGGASSSPGAFAAALTAKHHYRTCWFEYARVEAKVKLHNGSAIFKPPVSMIRVGCRKGLPMDMLSNRRSFTTGLGAIIAAAMMESSVHAASRKPFFERTGRPMGLQLYTLGDEAGRDIDATFARVAALGYRDIELPGLYDRKPADIRAAADRAGVAISSLHLSASSFGTATGVMLTSPAETIAQAVKALGADKVVMPIMIFPPNIKRQPGETFQSAISRGMAEAGPDLWKRTAAMLNERGAALKPFGIRLGYHNHNLEFAPTGGTTGWDILLAECDPRLVHFEIDAGWIATAGLDPVAFLQKLKGRVLQMHVKDVAADNSQNFALSMKPAEVGSGVLDWGKILPAAYKAGVRHFYVEQEPPFTIPRLEAIGRSAEYLRALKG</sequence>
<reference evidence="3 4" key="1">
    <citation type="submission" date="2018-08" db="EMBL/GenBank/DDBJ databases">
        <title>Sphingobium sp. EO9.</title>
        <authorList>
            <person name="Park Y."/>
            <person name="Kim K.H."/>
            <person name="Jeon C.O."/>
        </authorList>
    </citation>
    <scope>NUCLEOTIDE SEQUENCE [LARGE SCALE GENOMIC DNA]</scope>
    <source>
        <strain evidence="3 4">EO9</strain>
    </source>
</reference>
<dbReference type="PANTHER" id="PTHR12110">
    <property type="entry name" value="HYDROXYPYRUVATE ISOMERASE"/>
    <property type="match status" value="1"/>
</dbReference>
<dbReference type="OrthoDB" id="9798407at2"/>
<evidence type="ECO:0000313" key="4">
    <source>
        <dbReference type="Proteomes" id="UP000283469"/>
    </source>
</evidence>
<keyword evidence="3" id="KW-0413">Isomerase</keyword>
<evidence type="ECO:0000259" key="2">
    <source>
        <dbReference type="Pfam" id="PF01261"/>
    </source>
</evidence>
<accession>A0A418YPH1</accession>
<protein>
    <submittedName>
        <fullName evidence="3">Sugar phosphate isomerase/epimerase</fullName>
    </submittedName>
</protein>